<evidence type="ECO:0000256" key="17">
    <source>
        <dbReference type="ARBA" id="ARBA00023295"/>
    </source>
</evidence>
<dbReference type="InterPro" id="IPR045321">
    <property type="entry name" value="Cts1-like"/>
</dbReference>
<evidence type="ECO:0000256" key="5">
    <source>
        <dbReference type="ARBA" id="ARBA00022475"/>
    </source>
</evidence>
<evidence type="ECO:0000313" key="23">
    <source>
        <dbReference type="EMBL" id="KZZ96091.1"/>
    </source>
</evidence>
<reference evidence="23 24" key="1">
    <citation type="journal article" date="2016" name="Genome Biol. Evol.">
        <title>Divergent and convergent evolution of fungal pathogenicity.</title>
        <authorList>
            <person name="Shang Y."/>
            <person name="Xiao G."/>
            <person name="Zheng P."/>
            <person name="Cen K."/>
            <person name="Zhan S."/>
            <person name="Wang C."/>
        </authorList>
    </citation>
    <scope>NUCLEOTIDE SEQUENCE [LARGE SCALE GENOMIC DNA]</scope>
    <source>
        <strain evidence="23 24">RCEF 2490</strain>
    </source>
</reference>
<evidence type="ECO:0000256" key="9">
    <source>
        <dbReference type="ARBA" id="ARBA00022729"/>
    </source>
</evidence>
<feature type="domain" description="GH18" evidence="22">
    <location>
        <begin position="12"/>
        <end position="315"/>
    </location>
</feature>
<feature type="compositionally biased region" description="Low complexity" evidence="21">
    <location>
        <begin position="378"/>
        <end position="388"/>
    </location>
</feature>
<comment type="similarity">
    <text evidence="19">Belongs to the glycosyl hydrolase 18 family. Chitinase class III subfamily.</text>
</comment>
<dbReference type="GO" id="GO:0000272">
    <property type="term" value="P:polysaccharide catabolic process"/>
    <property type="evidence" value="ECO:0007669"/>
    <property type="project" value="UniProtKB-KW"/>
</dbReference>
<keyword evidence="17 20" id="KW-0326">Glycosidase</keyword>
<evidence type="ECO:0000256" key="6">
    <source>
        <dbReference type="ARBA" id="ARBA00022525"/>
    </source>
</evidence>
<evidence type="ECO:0000256" key="12">
    <source>
        <dbReference type="ARBA" id="ARBA00023026"/>
    </source>
</evidence>
<keyword evidence="12" id="KW-0843">Virulence</keyword>
<evidence type="ECO:0000256" key="15">
    <source>
        <dbReference type="ARBA" id="ARBA00023277"/>
    </source>
</evidence>
<dbReference type="Gene3D" id="3.20.20.80">
    <property type="entry name" value="Glycosidases"/>
    <property type="match status" value="1"/>
</dbReference>
<keyword evidence="8" id="KW-0147">Chitin-binding</keyword>
<evidence type="ECO:0000256" key="11">
    <source>
        <dbReference type="ARBA" id="ARBA00023024"/>
    </source>
</evidence>
<keyword evidence="11" id="KW-0146">Chitin degradation</keyword>
<evidence type="ECO:0000256" key="7">
    <source>
        <dbReference type="ARBA" id="ARBA00022622"/>
    </source>
</evidence>
<dbReference type="InterPro" id="IPR017853">
    <property type="entry name" value="GH"/>
</dbReference>
<dbReference type="CDD" id="cd02877">
    <property type="entry name" value="GH18_hevamine_XipI_class_III"/>
    <property type="match status" value="1"/>
</dbReference>
<keyword evidence="10 20" id="KW-0378">Hydrolase</keyword>
<evidence type="ECO:0000256" key="20">
    <source>
        <dbReference type="RuleBase" id="RU000489"/>
    </source>
</evidence>
<dbReference type="GO" id="GO:0008061">
    <property type="term" value="F:chitin binding"/>
    <property type="evidence" value="ECO:0007669"/>
    <property type="project" value="UniProtKB-KW"/>
</dbReference>
<dbReference type="InterPro" id="IPR001223">
    <property type="entry name" value="Glyco_hydro18_cat"/>
</dbReference>
<dbReference type="AlphaFoldDB" id="A0A168C3C0"/>
<dbReference type="GO" id="GO:0008843">
    <property type="term" value="F:endochitinase activity"/>
    <property type="evidence" value="ECO:0007669"/>
    <property type="project" value="UniProtKB-EC"/>
</dbReference>
<protein>
    <recommendedName>
        <fullName evidence="4">chitinase</fullName>
        <ecNumber evidence="4">3.2.1.14</ecNumber>
    </recommendedName>
</protein>
<keyword evidence="18" id="KW-0624">Polysaccharide degradation</keyword>
<gene>
    <name evidence="23" type="ORF">AAL_04387</name>
</gene>
<accession>A0A168C3C0</accession>
<comment type="catalytic activity">
    <reaction evidence="1">
        <text>Random endo-hydrolysis of N-acetyl-beta-D-glucosaminide (1-&gt;4)-beta-linkages in chitin and chitodextrins.</text>
        <dbReference type="EC" id="3.2.1.14"/>
    </reaction>
</comment>
<evidence type="ECO:0000256" key="2">
    <source>
        <dbReference type="ARBA" id="ARBA00004609"/>
    </source>
</evidence>
<keyword evidence="14" id="KW-0325">Glycoprotein</keyword>
<keyword evidence="15" id="KW-0119">Carbohydrate metabolism</keyword>
<keyword evidence="7" id="KW-0336">GPI-anchor</keyword>
<evidence type="ECO:0000256" key="1">
    <source>
        <dbReference type="ARBA" id="ARBA00000822"/>
    </source>
</evidence>
<evidence type="ECO:0000256" key="13">
    <source>
        <dbReference type="ARBA" id="ARBA00023136"/>
    </source>
</evidence>
<evidence type="ECO:0000256" key="14">
    <source>
        <dbReference type="ARBA" id="ARBA00023180"/>
    </source>
</evidence>
<dbReference type="GO" id="GO:0005576">
    <property type="term" value="C:extracellular region"/>
    <property type="evidence" value="ECO:0007669"/>
    <property type="project" value="UniProtKB-SubCell"/>
</dbReference>
<comment type="caution">
    <text evidence="23">The sequence shown here is derived from an EMBL/GenBank/DDBJ whole genome shotgun (WGS) entry which is preliminary data.</text>
</comment>
<dbReference type="PROSITE" id="PS51910">
    <property type="entry name" value="GH18_2"/>
    <property type="match status" value="1"/>
</dbReference>
<dbReference type="PANTHER" id="PTHR45708:SF47">
    <property type="entry name" value="ENDOCHITINASE A"/>
    <property type="match status" value="1"/>
</dbReference>
<evidence type="ECO:0000256" key="3">
    <source>
        <dbReference type="ARBA" id="ARBA00004613"/>
    </source>
</evidence>
<keyword evidence="13" id="KW-0472">Membrane</keyword>
<dbReference type="EC" id="3.2.1.14" evidence="4"/>
<evidence type="ECO:0000259" key="22">
    <source>
        <dbReference type="PROSITE" id="PS51910"/>
    </source>
</evidence>
<evidence type="ECO:0000313" key="24">
    <source>
        <dbReference type="Proteomes" id="UP000078544"/>
    </source>
</evidence>
<evidence type="ECO:0000256" key="19">
    <source>
        <dbReference type="ARBA" id="ARBA00025727"/>
    </source>
</evidence>
<dbReference type="Pfam" id="PF00704">
    <property type="entry name" value="Glyco_hydro_18"/>
    <property type="match status" value="1"/>
</dbReference>
<evidence type="ECO:0000256" key="21">
    <source>
        <dbReference type="SAM" id="MobiDB-lite"/>
    </source>
</evidence>
<keyword evidence="6" id="KW-0964">Secreted</keyword>
<dbReference type="OrthoDB" id="6020543at2759"/>
<dbReference type="Proteomes" id="UP000078544">
    <property type="component" value="Unassembled WGS sequence"/>
</dbReference>
<dbReference type="GO" id="GO:0006032">
    <property type="term" value="P:chitin catabolic process"/>
    <property type="evidence" value="ECO:0007669"/>
    <property type="project" value="UniProtKB-KW"/>
</dbReference>
<dbReference type="InterPro" id="IPR001579">
    <property type="entry name" value="Glyco_hydro_18_chit_AS"/>
</dbReference>
<proteinExistence type="inferred from homology"/>
<keyword evidence="16" id="KW-0449">Lipoprotein</keyword>
<comment type="subcellular location">
    <subcellularLocation>
        <location evidence="2">Cell membrane</location>
        <topology evidence="2">Lipid-anchor</topology>
        <topology evidence="2">GPI-anchor</topology>
    </subcellularLocation>
    <subcellularLocation>
        <location evidence="3">Secreted</location>
    </subcellularLocation>
</comment>
<evidence type="ECO:0000256" key="8">
    <source>
        <dbReference type="ARBA" id="ARBA00022669"/>
    </source>
</evidence>
<evidence type="ECO:0000256" key="16">
    <source>
        <dbReference type="ARBA" id="ARBA00023288"/>
    </source>
</evidence>
<keyword evidence="9" id="KW-0732">Signal</keyword>
<feature type="region of interest" description="Disordered" evidence="21">
    <location>
        <begin position="378"/>
        <end position="397"/>
    </location>
</feature>
<dbReference type="PANTHER" id="PTHR45708">
    <property type="entry name" value="ENDOCHITINASE"/>
    <property type="match status" value="1"/>
</dbReference>
<feature type="compositionally biased region" description="Polar residues" evidence="21">
    <location>
        <begin position="414"/>
        <end position="424"/>
    </location>
</feature>
<sequence length="795" mass="82183">MSLSVGATPAFGSLNAYWGQKQGYRLRDICDAGVQYATVSFITTSPEHGDGYPVTNFGANCAAETFPLPNGGKSQLLSECHLIKEDIPYCQSKGVKVLLAIGGESGDYRVSTRAKGVEFGDFLYNAFGPYKDTWKGPRPFDNGDQHVSVDGFDLDLENNEVTMSPYIAMVQHWRRQSQKLFITAAPQCVLGSERLKLLIKQARLDALFVQFYNNPVCDYIPGNEPGDKFSYDEWAKEIASGESKDAKIFVGLPAVPTREAAGSGYVEPENLKKLVCETKDKPNFGGISLWDGTLAKSSGYFSAVLDALKYGCGAPVSTSSASISSTTISSSASASTSSAAISSSTSASTSSAAISSSTSASASSVAISSSTSAPAKALPTSEVTSESPSPVPTIILSTGGSSSLRHASITSGFHWSNSTKTTTGPTVSSADPAVSSVDPAVSSADPAASTSGPVSLTTSTVFTTKVHTVTACPPYVADCPTGKVVTETIPLYTTVCPVTQSAQSPKPTVNTEGPLLTTSTVYTTKTYTITACPSSVTDCPKGKVTTEVVPAYTTVCPVTEAAQSPKPTATSTGLLLTTSTVYTTKTFTITACPSSVTNCPTGKVTTEVVPAYTTVCPVTEAAQSSKPTATSTGLLLTTSTVYTTKTFTITACPSSVTNCPTGKVTTEVIPAYTTVCPVQEVATKSGKPSQPTGVVPGSGDQTTTSIMTATTTIYNTVKVHKVHTIKTQTVSTVVAPSPSNEACVGPECPGVAIPSTGWNSSFVGASVPPATAGASTLLLSLTGLVALVAVQVWAI</sequence>
<dbReference type="STRING" id="1081109.A0A168C3C0"/>
<dbReference type="GO" id="GO:0098552">
    <property type="term" value="C:side of membrane"/>
    <property type="evidence" value="ECO:0007669"/>
    <property type="project" value="UniProtKB-KW"/>
</dbReference>
<dbReference type="GO" id="GO:0005886">
    <property type="term" value="C:plasma membrane"/>
    <property type="evidence" value="ECO:0007669"/>
    <property type="project" value="UniProtKB-SubCell"/>
</dbReference>
<feature type="region of interest" description="Disordered" evidence="21">
    <location>
        <begin position="414"/>
        <end position="455"/>
    </location>
</feature>
<keyword evidence="5" id="KW-1003">Cell membrane</keyword>
<organism evidence="23 24">
    <name type="scientific">Moelleriella libera RCEF 2490</name>
    <dbReference type="NCBI Taxonomy" id="1081109"/>
    <lineage>
        <taxon>Eukaryota</taxon>
        <taxon>Fungi</taxon>
        <taxon>Dikarya</taxon>
        <taxon>Ascomycota</taxon>
        <taxon>Pezizomycotina</taxon>
        <taxon>Sordariomycetes</taxon>
        <taxon>Hypocreomycetidae</taxon>
        <taxon>Hypocreales</taxon>
        <taxon>Clavicipitaceae</taxon>
        <taxon>Moelleriella</taxon>
    </lineage>
</organism>
<feature type="compositionally biased region" description="Low complexity" evidence="21">
    <location>
        <begin position="425"/>
        <end position="455"/>
    </location>
</feature>
<evidence type="ECO:0000256" key="10">
    <source>
        <dbReference type="ARBA" id="ARBA00022801"/>
    </source>
</evidence>
<keyword evidence="24" id="KW-1185">Reference proteome</keyword>
<dbReference type="PROSITE" id="PS01095">
    <property type="entry name" value="GH18_1"/>
    <property type="match status" value="1"/>
</dbReference>
<dbReference type="EMBL" id="AZGY01000008">
    <property type="protein sequence ID" value="KZZ96091.1"/>
    <property type="molecule type" value="Genomic_DNA"/>
</dbReference>
<dbReference type="InterPro" id="IPR050542">
    <property type="entry name" value="Glycosyl_Hydrlase18_Chitinase"/>
</dbReference>
<dbReference type="SUPFAM" id="SSF51445">
    <property type="entry name" value="(Trans)glycosidases"/>
    <property type="match status" value="1"/>
</dbReference>
<evidence type="ECO:0000256" key="18">
    <source>
        <dbReference type="ARBA" id="ARBA00023326"/>
    </source>
</evidence>
<evidence type="ECO:0000256" key="4">
    <source>
        <dbReference type="ARBA" id="ARBA00012729"/>
    </source>
</evidence>
<name>A0A168C3C0_9HYPO</name>